<protein>
    <recommendedName>
        <fullName evidence="2">EF-hand domain-containing protein</fullName>
    </recommendedName>
</protein>
<name>A0A7W6J7M7_9HYPH</name>
<feature type="domain" description="EF-hand" evidence="2">
    <location>
        <begin position="118"/>
        <end position="145"/>
    </location>
</feature>
<evidence type="ECO:0000259" key="2">
    <source>
        <dbReference type="PROSITE" id="PS50222"/>
    </source>
</evidence>
<feature type="chain" id="PRO_5030904036" description="EF-hand domain-containing protein" evidence="1">
    <location>
        <begin position="28"/>
        <end position="145"/>
    </location>
</feature>
<dbReference type="SUPFAM" id="SSF47473">
    <property type="entry name" value="EF-hand"/>
    <property type="match status" value="1"/>
</dbReference>
<dbReference type="AlphaFoldDB" id="A0A7W6J7M7"/>
<dbReference type="CDD" id="cd00051">
    <property type="entry name" value="EFh"/>
    <property type="match status" value="1"/>
</dbReference>
<dbReference type="InterPro" id="IPR002048">
    <property type="entry name" value="EF_hand_dom"/>
</dbReference>
<keyword evidence="1" id="KW-0732">Signal</keyword>
<organism evidence="3 4">
    <name type="scientific">Gellertiella hungarica</name>
    <dbReference type="NCBI Taxonomy" id="1572859"/>
    <lineage>
        <taxon>Bacteria</taxon>
        <taxon>Pseudomonadati</taxon>
        <taxon>Pseudomonadota</taxon>
        <taxon>Alphaproteobacteria</taxon>
        <taxon>Hyphomicrobiales</taxon>
        <taxon>Rhizobiaceae</taxon>
        <taxon>Gellertiella</taxon>
    </lineage>
</organism>
<dbReference type="EMBL" id="JACIEZ010000004">
    <property type="protein sequence ID" value="MBB4065447.1"/>
    <property type="molecule type" value="Genomic_DNA"/>
</dbReference>
<feature type="signal peptide" evidence="1">
    <location>
        <begin position="1"/>
        <end position="27"/>
    </location>
</feature>
<dbReference type="PROSITE" id="PS00018">
    <property type="entry name" value="EF_HAND_1"/>
    <property type="match status" value="1"/>
</dbReference>
<accession>A0A7W6J7M7</accession>
<keyword evidence="4" id="KW-1185">Reference proteome</keyword>
<sequence>MTRSIPAFLPRTALLGASLLLAMPAHAQASPLLADRLDENGDGAVSREEAVHARARLFARMDLNGDGTIDREETERIQDAIMDRAVVLQARIRKDMRRLDADGDAKVSSEEFRARTFLFDLADRDGDGSLSGAELKAVRAAMADR</sequence>
<evidence type="ECO:0000313" key="3">
    <source>
        <dbReference type="EMBL" id="MBB4065447.1"/>
    </source>
</evidence>
<feature type="domain" description="EF-hand" evidence="2">
    <location>
        <begin position="49"/>
        <end position="84"/>
    </location>
</feature>
<dbReference type="InterPro" id="IPR018247">
    <property type="entry name" value="EF_Hand_1_Ca_BS"/>
</dbReference>
<gene>
    <name evidence="3" type="ORF">GGR23_002648</name>
</gene>
<reference evidence="3 4" key="1">
    <citation type="submission" date="2020-08" db="EMBL/GenBank/DDBJ databases">
        <title>Genomic Encyclopedia of Type Strains, Phase IV (KMG-IV): sequencing the most valuable type-strain genomes for metagenomic binning, comparative biology and taxonomic classification.</title>
        <authorList>
            <person name="Goeker M."/>
        </authorList>
    </citation>
    <scope>NUCLEOTIDE SEQUENCE [LARGE SCALE GENOMIC DNA]</scope>
    <source>
        <strain evidence="3 4">DSM 29853</strain>
    </source>
</reference>
<evidence type="ECO:0000256" key="1">
    <source>
        <dbReference type="SAM" id="SignalP"/>
    </source>
</evidence>
<evidence type="ECO:0000313" key="4">
    <source>
        <dbReference type="Proteomes" id="UP000528286"/>
    </source>
</evidence>
<dbReference type="RefSeq" id="WP_183366726.1">
    <property type="nucleotide sequence ID" value="NZ_JACIEZ010000004.1"/>
</dbReference>
<dbReference type="Pfam" id="PF13202">
    <property type="entry name" value="EF-hand_5"/>
    <property type="match status" value="4"/>
</dbReference>
<dbReference type="PROSITE" id="PS50222">
    <property type="entry name" value="EF_HAND_2"/>
    <property type="match status" value="2"/>
</dbReference>
<dbReference type="Proteomes" id="UP000528286">
    <property type="component" value="Unassembled WGS sequence"/>
</dbReference>
<dbReference type="GO" id="GO:0005509">
    <property type="term" value="F:calcium ion binding"/>
    <property type="evidence" value="ECO:0007669"/>
    <property type="project" value="InterPro"/>
</dbReference>
<dbReference type="InterPro" id="IPR011992">
    <property type="entry name" value="EF-hand-dom_pair"/>
</dbReference>
<comment type="caution">
    <text evidence="3">The sequence shown here is derived from an EMBL/GenBank/DDBJ whole genome shotgun (WGS) entry which is preliminary data.</text>
</comment>
<dbReference type="Gene3D" id="1.10.238.10">
    <property type="entry name" value="EF-hand"/>
    <property type="match status" value="2"/>
</dbReference>
<proteinExistence type="predicted"/>